<dbReference type="CDD" id="cd06170">
    <property type="entry name" value="LuxR_C_like"/>
    <property type="match status" value="1"/>
</dbReference>
<evidence type="ECO:0000259" key="4">
    <source>
        <dbReference type="PROSITE" id="PS50043"/>
    </source>
</evidence>
<dbReference type="InterPro" id="IPR059106">
    <property type="entry name" value="WHD_MalT"/>
</dbReference>
<dbReference type="Gene3D" id="1.10.10.10">
    <property type="entry name" value="Winged helix-like DNA-binding domain superfamily/Winged helix DNA-binding domain"/>
    <property type="match status" value="1"/>
</dbReference>
<protein>
    <recommendedName>
        <fullName evidence="4">HTH luxR-type domain-containing protein</fullName>
    </recommendedName>
</protein>
<dbReference type="GO" id="GO:0003677">
    <property type="term" value="F:DNA binding"/>
    <property type="evidence" value="ECO:0007669"/>
    <property type="project" value="UniProtKB-KW"/>
</dbReference>
<name>A0A6M6JRB2_9PSEU</name>
<dbReference type="Gene3D" id="1.25.40.10">
    <property type="entry name" value="Tetratricopeptide repeat domain"/>
    <property type="match status" value="1"/>
</dbReference>
<proteinExistence type="predicted"/>
<dbReference type="SUPFAM" id="SSF46894">
    <property type="entry name" value="C-terminal effector domain of the bipartite response regulators"/>
    <property type="match status" value="1"/>
</dbReference>
<dbReference type="AlphaFoldDB" id="A0A6M6JRB2"/>
<evidence type="ECO:0000256" key="3">
    <source>
        <dbReference type="ARBA" id="ARBA00023163"/>
    </source>
</evidence>
<dbReference type="SMART" id="SM00421">
    <property type="entry name" value="HTH_LUXR"/>
    <property type="match status" value="1"/>
</dbReference>
<sequence length="872" mass="92951">MPRPPLGIERRTGSPTVPRPRLYAHLAADRSVPVTVVAAAAGWGKTVLAASWAGAGAGGRPVAWAGLSPPDDDVVPFWSRLAEALRTVVGRAAAEALHPLTQGSSAGPDPAAAFLAASLLVEQPVVLVLDDLQRITSAAVHEGLVRLVVRAPPMLSLLVLTRRDPPWPLTRLKIAGAVRQVPAAELAFSTDEAVDLFARLGLAVDRTRVDRLVERTDGWPAALRLAALHLTGSADDGTVLDTFSGDHHAVAGYLIDEVLAQQPAELVRHLERISVADRVCADLAAALTGVADGEQLLAELSAEHLVVPTADLPGRWYRMHRLLGDVVRSRPAAEKGRRDRHRRAAEWFRRADLPLETIRSATAGRLWSLAAVVVGRHALGRVLRGQAAELEAVLATLPRPVLVTHVELALGLAAARIVQGDRNDVAGLLSAARAGTEMLSDVRAARAGVLIGLVEGGFARLRGRWDLVGEVYRALPRDPVQLARSELDDTELVPIVVDSALGLAALLDDDLDTAVHRFRAALAVESPAPTLPHIEAASYLALSLCERGDLDAAQTRARRALARASASGLEAPAQVVAAHLTMARVALDRADVGEADDWLTRAVRAEAGSGEPHVVVLTALVRAARHGAAGDHERALSVLRGAAAAIDVPDLPSPLRRRLRTAEAVVLARLGDRAAARAVAEDDPEETPLASARLLLVLGDVPAAVAARRGARPSAHPRARIVTGVLDAALALAHHDEELALERIEQVLTRAATFALRGPLLEEAAVLRPLLELRLERGSAVPAFLVDLLRRMDSVPGRGDRRTGRTGRTDNLTDRERTVLRYLASTMTNAEIAAELRLSVNTIKTHERALYRKLGATNRRGAVARGRVLGFL</sequence>
<dbReference type="Pfam" id="PF25873">
    <property type="entry name" value="WHD_MalT"/>
    <property type="match status" value="1"/>
</dbReference>
<dbReference type="Pfam" id="PF00196">
    <property type="entry name" value="GerE"/>
    <property type="match status" value="1"/>
</dbReference>
<reference evidence="5 6" key="1">
    <citation type="submission" date="2020-05" db="EMBL/GenBank/DDBJ databases">
        <authorList>
            <person name="Mo P."/>
        </authorList>
    </citation>
    <scope>NUCLEOTIDE SEQUENCE [LARGE SCALE GENOMIC DNA]</scope>
    <source>
        <strain evidence="5 6">Gen01</strain>
    </source>
</reference>
<dbReference type="PRINTS" id="PR00038">
    <property type="entry name" value="HTHLUXR"/>
</dbReference>
<keyword evidence="3" id="KW-0804">Transcription</keyword>
<dbReference type="RefSeq" id="WP_172164372.1">
    <property type="nucleotide sequence ID" value="NZ_CP053564.1"/>
</dbReference>
<dbReference type="InterPro" id="IPR036388">
    <property type="entry name" value="WH-like_DNA-bd_sf"/>
</dbReference>
<dbReference type="SUPFAM" id="SSF48452">
    <property type="entry name" value="TPR-like"/>
    <property type="match status" value="1"/>
</dbReference>
<dbReference type="InterPro" id="IPR011990">
    <property type="entry name" value="TPR-like_helical_dom_sf"/>
</dbReference>
<dbReference type="PROSITE" id="PS50043">
    <property type="entry name" value="HTH_LUXR_2"/>
    <property type="match status" value="1"/>
</dbReference>
<dbReference type="PANTHER" id="PTHR44688">
    <property type="entry name" value="DNA-BINDING TRANSCRIPTIONAL ACTIVATOR DEVR_DOSR"/>
    <property type="match status" value="1"/>
</dbReference>
<evidence type="ECO:0000256" key="2">
    <source>
        <dbReference type="ARBA" id="ARBA00023125"/>
    </source>
</evidence>
<dbReference type="InterPro" id="IPR000792">
    <property type="entry name" value="Tscrpt_reg_LuxR_C"/>
</dbReference>
<dbReference type="GO" id="GO:0006355">
    <property type="term" value="P:regulation of DNA-templated transcription"/>
    <property type="evidence" value="ECO:0007669"/>
    <property type="project" value="InterPro"/>
</dbReference>
<keyword evidence="1" id="KW-0805">Transcription regulation</keyword>
<evidence type="ECO:0000313" key="6">
    <source>
        <dbReference type="Proteomes" id="UP000505377"/>
    </source>
</evidence>
<dbReference type="InterPro" id="IPR016032">
    <property type="entry name" value="Sig_transdc_resp-reg_C-effctor"/>
</dbReference>
<keyword evidence="6" id="KW-1185">Reference proteome</keyword>
<accession>A0A6M6JRB2</accession>
<dbReference type="KEGG" id="pbro:HOP40_28345"/>
<keyword evidence="2" id="KW-0238">DNA-binding</keyword>
<gene>
    <name evidence="5" type="ORF">HOP40_28345</name>
</gene>
<dbReference type="PANTHER" id="PTHR44688:SF16">
    <property type="entry name" value="DNA-BINDING TRANSCRIPTIONAL ACTIVATOR DEVR_DOSR"/>
    <property type="match status" value="1"/>
</dbReference>
<organism evidence="5 6">
    <name type="scientific">Pseudonocardia broussonetiae</name>
    <dbReference type="NCBI Taxonomy" id="2736640"/>
    <lineage>
        <taxon>Bacteria</taxon>
        <taxon>Bacillati</taxon>
        <taxon>Actinomycetota</taxon>
        <taxon>Actinomycetes</taxon>
        <taxon>Pseudonocardiales</taxon>
        <taxon>Pseudonocardiaceae</taxon>
        <taxon>Pseudonocardia</taxon>
    </lineage>
</organism>
<evidence type="ECO:0000256" key="1">
    <source>
        <dbReference type="ARBA" id="ARBA00023015"/>
    </source>
</evidence>
<dbReference type="EMBL" id="CP053564">
    <property type="protein sequence ID" value="QJY49182.1"/>
    <property type="molecule type" value="Genomic_DNA"/>
</dbReference>
<evidence type="ECO:0000313" key="5">
    <source>
        <dbReference type="EMBL" id="QJY49182.1"/>
    </source>
</evidence>
<dbReference type="Proteomes" id="UP000505377">
    <property type="component" value="Chromosome"/>
</dbReference>
<feature type="domain" description="HTH luxR-type" evidence="4">
    <location>
        <begin position="805"/>
        <end position="870"/>
    </location>
</feature>